<dbReference type="Proteomes" id="UP001050691">
    <property type="component" value="Unassembled WGS sequence"/>
</dbReference>
<name>A0AAV5A4D9_9AGAM</name>
<comment type="caution">
    <text evidence="1">The sequence shown here is derived from an EMBL/GenBank/DDBJ whole genome shotgun (WGS) entry which is preliminary data.</text>
</comment>
<evidence type="ECO:0000313" key="1">
    <source>
        <dbReference type="EMBL" id="GJJ07901.1"/>
    </source>
</evidence>
<dbReference type="EMBL" id="BPWL01000002">
    <property type="protein sequence ID" value="GJJ07901.1"/>
    <property type="molecule type" value="Genomic_DNA"/>
</dbReference>
<dbReference type="AlphaFoldDB" id="A0AAV5A4D9"/>
<organism evidence="1 2">
    <name type="scientific">Clathrus columnatus</name>
    <dbReference type="NCBI Taxonomy" id="1419009"/>
    <lineage>
        <taxon>Eukaryota</taxon>
        <taxon>Fungi</taxon>
        <taxon>Dikarya</taxon>
        <taxon>Basidiomycota</taxon>
        <taxon>Agaricomycotina</taxon>
        <taxon>Agaricomycetes</taxon>
        <taxon>Phallomycetidae</taxon>
        <taxon>Phallales</taxon>
        <taxon>Clathraceae</taxon>
        <taxon>Clathrus</taxon>
    </lineage>
</organism>
<dbReference type="Gene3D" id="3.80.10.10">
    <property type="entry name" value="Ribonuclease Inhibitor"/>
    <property type="match status" value="1"/>
</dbReference>
<evidence type="ECO:0000313" key="2">
    <source>
        <dbReference type="Proteomes" id="UP001050691"/>
    </source>
</evidence>
<accession>A0AAV5A4D9</accession>
<proteinExistence type="predicted"/>
<dbReference type="InterPro" id="IPR032675">
    <property type="entry name" value="LRR_dom_sf"/>
</dbReference>
<reference evidence="1" key="1">
    <citation type="submission" date="2021-10" db="EMBL/GenBank/DDBJ databases">
        <title>De novo Genome Assembly of Clathrus columnatus (Basidiomycota, Fungi) Using Illumina and Nanopore Sequence Data.</title>
        <authorList>
            <person name="Ogiso-Tanaka E."/>
            <person name="Itagaki H."/>
            <person name="Hosoya T."/>
            <person name="Hosaka K."/>
        </authorList>
    </citation>
    <scope>NUCLEOTIDE SEQUENCE</scope>
    <source>
        <strain evidence="1">MO-923</strain>
    </source>
</reference>
<sequence>MHKIFYTPELLDEVFSYLSQHTHTVAARVYRLWFTHSIQFLWDLVTLDDILAVLSPFDELECYGFQHAALRQALVLRPTVVLFSSKLTAIQWTGPSEYLEYLLSLVISKLQILILQVELGTMKDLNTLDIFFKTIPLRSPYLRAFKFSFASANNDTQAISQLLGELCSLLSELVLILFPSHCMTEELFTTLSRLPQLQDLSLINWFPEFLSDDEDVGNLPKREIDDDEKDIPFCSLQKAKISDSDFMITEVLRRDIQLLKLVDLTYSAPSPAHTIGSPFFESLHRTCPNLKRISIFSYHDLPFQAIRSLLKCPALIEIVSDGDVDMKLKDIVTIATNRSSWRVINLPSVKALNYQALVHFAQNCPNLHKLGLTLDSTLGIPDLNTDVKFSSLTSLVDMPSKSAPDIEIAWFLSKICSKPIRILGYDDLWATVEKLVNSIITFQLNIRTLEGESMLSRTQSAITIPNQQTRSNSLYQ</sequence>
<protein>
    <recommendedName>
        <fullName evidence="3">F-box domain-containing protein</fullName>
    </recommendedName>
</protein>
<gene>
    <name evidence="1" type="ORF">Clacol_002107</name>
</gene>
<evidence type="ECO:0008006" key="3">
    <source>
        <dbReference type="Google" id="ProtNLM"/>
    </source>
</evidence>
<keyword evidence="2" id="KW-1185">Reference proteome</keyword>